<sequence length="74" mass="8220">MNFSKPNPLLLSSGFEANYNIKTEVDPSWWTEEDSTGGTGEKVRGDEPISSEVAVTVWVKMESIRVVLAQLFNS</sequence>
<dbReference type="Proteomes" id="UP001283361">
    <property type="component" value="Unassembled WGS sequence"/>
</dbReference>
<organism evidence="1 2">
    <name type="scientific">Elysia crispata</name>
    <name type="common">lettuce slug</name>
    <dbReference type="NCBI Taxonomy" id="231223"/>
    <lineage>
        <taxon>Eukaryota</taxon>
        <taxon>Metazoa</taxon>
        <taxon>Spiralia</taxon>
        <taxon>Lophotrochozoa</taxon>
        <taxon>Mollusca</taxon>
        <taxon>Gastropoda</taxon>
        <taxon>Heterobranchia</taxon>
        <taxon>Euthyneura</taxon>
        <taxon>Panpulmonata</taxon>
        <taxon>Sacoglossa</taxon>
        <taxon>Placobranchoidea</taxon>
        <taxon>Plakobranchidae</taxon>
        <taxon>Elysia</taxon>
    </lineage>
</organism>
<name>A0AAE0YJ99_9GAST</name>
<comment type="caution">
    <text evidence="1">The sequence shown here is derived from an EMBL/GenBank/DDBJ whole genome shotgun (WGS) entry which is preliminary data.</text>
</comment>
<dbReference type="AlphaFoldDB" id="A0AAE0YJ99"/>
<dbReference type="EMBL" id="JAWDGP010006115">
    <property type="protein sequence ID" value="KAK3746785.1"/>
    <property type="molecule type" value="Genomic_DNA"/>
</dbReference>
<keyword evidence="2" id="KW-1185">Reference proteome</keyword>
<evidence type="ECO:0000313" key="1">
    <source>
        <dbReference type="EMBL" id="KAK3746785.1"/>
    </source>
</evidence>
<reference evidence="1" key="1">
    <citation type="journal article" date="2023" name="G3 (Bethesda)">
        <title>A reference genome for the long-term kleptoplast-retaining sea slug Elysia crispata morphotype clarki.</title>
        <authorList>
            <person name="Eastman K.E."/>
            <person name="Pendleton A.L."/>
            <person name="Shaikh M.A."/>
            <person name="Suttiyut T."/>
            <person name="Ogas R."/>
            <person name="Tomko P."/>
            <person name="Gavelis G."/>
            <person name="Widhalm J.R."/>
            <person name="Wisecaver J.H."/>
        </authorList>
    </citation>
    <scope>NUCLEOTIDE SEQUENCE</scope>
    <source>
        <strain evidence="1">ECLA1</strain>
    </source>
</reference>
<proteinExistence type="predicted"/>
<evidence type="ECO:0000313" key="2">
    <source>
        <dbReference type="Proteomes" id="UP001283361"/>
    </source>
</evidence>
<accession>A0AAE0YJ99</accession>
<gene>
    <name evidence="1" type="ORF">RRG08_031314</name>
</gene>
<protein>
    <submittedName>
        <fullName evidence="1">Uncharacterized protein</fullName>
    </submittedName>
</protein>